<dbReference type="AlphaFoldDB" id="H6RF56"/>
<organism evidence="1">
    <name type="scientific">uncultured Dokdonia sp</name>
    <dbReference type="NCBI Taxonomy" id="575653"/>
    <lineage>
        <taxon>Bacteria</taxon>
        <taxon>Pseudomonadati</taxon>
        <taxon>Bacteroidota</taxon>
        <taxon>Flavobacteriia</taxon>
        <taxon>Flavobacteriales</taxon>
        <taxon>Flavobacteriaceae</taxon>
        <taxon>Dokdonia</taxon>
        <taxon>environmental samples</taxon>
    </lineage>
</organism>
<dbReference type="Gene3D" id="1.10.720.160">
    <property type="match status" value="1"/>
</dbReference>
<dbReference type="EMBL" id="FO117586">
    <property type="protein sequence ID" value="CCF99667.1"/>
    <property type="molecule type" value="Genomic_DNA"/>
</dbReference>
<dbReference type="Gene3D" id="3.30.420.40">
    <property type="match status" value="2"/>
</dbReference>
<dbReference type="PANTHER" id="PTHR43190">
    <property type="entry name" value="N-ACETYL-D-GLUCOSAMINE KINASE"/>
    <property type="match status" value="1"/>
</dbReference>
<dbReference type="InterPro" id="IPR043129">
    <property type="entry name" value="ATPase_NBD"/>
</dbReference>
<gene>
    <name evidence="1" type="ORF">VIS_S18BQA70026</name>
</gene>
<evidence type="ECO:0000313" key="1">
    <source>
        <dbReference type="EMBL" id="CCF99667.1"/>
    </source>
</evidence>
<protein>
    <submittedName>
        <fullName evidence="1">Protein containing ATPase domain of BadF/BadG/BcrA/BcrD type</fullName>
    </submittedName>
</protein>
<reference evidence="1" key="2">
    <citation type="submission" date="2012-02" db="EMBL/GenBank/DDBJ databases">
        <authorList>
            <person name="Genoscope - CEA"/>
        </authorList>
    </citation>
    <scope>NUCLEOTIDE SEQUENCE</scope>
</reference>
<accession>H6RF56</accession>
<name>H6RF56_9FLAO</name>
<proteinExistence type="predicted"/>
<dbReference type="InterPro" id="IPR052519">
    <property type="entry name" value="Euk-type_GlcNAc_Kinase"/>
</dbReference>
<sequence>MYIAVKAFLYYFSSYSYYMILVVDSGSTKTDWIALTDDGKSLFQTQTLGLNPQVLSREILRERIVNNFELYKHRKDVKALYFYGAGCGTERPRVLMRSVFDEIFTQATDIVLKEDTYAALYATATEGERSIVSILGTGSNCSYFDGTDIIQKVVSLGYVVMDDASGNYFGRQLIRDYKFGKIPEALAQKFESEYDLSSENIKNHLYKNPNPNTYLATFARFIIENKDEEYCQSVIKEGLSVFVEHQIVLQFPDAKDIPIHFVGSIGFYLQAELKEVLNSFGLTAGKILKRPIDGLVAHHKEHILAK</sequence>
<dbReference type="SUPFAM" id="SSF53067">
    <property type="entry name" value="Actin-like ATPase domain"/>
    <property type="match status" value="2"/>
</dbReference>
<dbReference type="PANTHER" id="PTHR43190:SF3">
    <property type="entry name" value="N-ACETYL-D-GLUCOSAMINE KINASE"/>
    <property type="match status" value="1"/>
</dbReference>
<reference evidence="1" key="1">
    <citation type="journal article" date="2012" name="Environ. Microbiol.">
        <title>Genomic content of uncultured Bacteroidetes from contrasting oceanic provinces in the North Atlantic Ocean.</title>
        <authorList>
            <person name="Gomez-Pereira P.R."/>
            <person name="Schuler M."/>
            <person name="Fuchs B.M."/>
            <person name="Bennke C."/>
            <person name="Teeling H."/>
            <person name="Waldmann J."/>
            <person name="Richter M."/>
            <person name="Barbe V."/>
            <person name="Bataille E."/>
            <person name="Glockner F.O."/>
            <person name="Amann R."/>
        </authorList>
    </citation>
    <scope>NUCLEOTIDE SEQUENCE</scope>
</reference>
<dbReference type="CDD" id="cd24079">
    <property type="entry name" value="ASKHA_NBD_PG1100-like"/>
    <property type="match status" value="1"/>
</dbReference>